<organism evidence="1 2">
    <name type="scientific">Candidatus Sungbacteria bacterium RIFCSPHIGHO2_02_FULL_49_12</name>
    <dbReference type="NCBI Taxonomy" id="1802271"/>
    <lineage>
        <taxon>Bacteria</taxon>
        <taxon>Candidatus Sungiibacteriota</taxon>
    </lineage>
</organism>
<evidence type="ECO:0008006" key="3">
    <source>
        <dbReference type="Google" id="ProtNLM"/>
    </source>
</evidence>
<proteinExistence type="predicted"/>
<gene>
    <name evidence="1" type="ORF">A3C11_02415</name>
</gene>
<dbReference type="Proteomes" id="UP000177362">
    <property type="component" value="Unassembled WGS sequence"/>
</dbReference>
<comment type="caution">
    <text evidence="1">The sequence shown here is derived from an EMBL/GenBank/DDBJ whole genome shotgun (WGS) entry which is preliminary data.</text>
</comment>
<reference evidence="1 2" key="1">
    <citation type="journal article" date="2016" name="Nat. Commun.">
        <title>Thousands of microbial genomes shed light on interconnected biogeochemical processes in an aquifer system.</title>
        <authorList>
            <person name="Anantharaman K."/>
            <person name="Brown C.T."/>
            <person name="Hug L.A."/>
            <person name="Sharon I."/>
            <person name="Castelle C.J."/>
            <person name="Probst A.J."/>
            <person name="Thomas B.C."/>
            <person name="Singh A."/>
            <person name="Wilkins M.J."/>
            <person name="Karaoz U."/>
            <person name="Brodie E.L."/>
            <person name="Williams K.H."/>
            <person name="Hubbard S.S."/>
            <person name="Banfield J.F."/>
        </authorList>
    </citation>
    <scope>NUCLEOTIDE SEQUENCE [LARGE SCALE GENOMIC DNA]</scope>
</reference>
<dbReference type="AlphaFoldDB" id="A0A1G2KQM1"/>
<dbReference type="SUPFAM" id="SSF52540">
    <property type="entry name" value="P-loop containing nucleoside triphosphate hydrolases"/>
    <property type="match status" value="1"/>
</dbReference>
<name>A0A1G2KQM1_9BACT</name>
<evidence type="ECO:0000313" key="2">
    <source>
        <dbReference type="Proteomes" id="UP000177362"/>
    </source>
</evidence>
<accession>A0A1G2KQM1</accession>
<dbReference type="EMBL" id="MHQJ01000013">
    <property type="protein sequence ID" value="OHA01564.1"/>
    <property type="molecule type" value="Genomic_DNA"/>
</dbReference>
<dbReference type="InterPro" id="IPR027417">
    <property type="entry name" value="P-loop_NTPase"/>
</dbReference>
<sequence length="167" mass="19379">MKDLIILGGAPGSGKSTIGELLREQESFVLIDFGWLRQGHLDNKWSNATPEEEEMAFENLVFIVRNYWRHGYKNIIVTDLLEDRITVLVETFKDSDYIIVSLVIMDGEELKNRVLGERDSGFKNVEEATEWNRGLISRPPRPYEHKIDNTHRDPAKIVKEILELLRK</sequence>
<dbReference type="Pfam" id="PF13238">
    <property type="entry name" value="AAA_18"/>
    <property type="match status" value="1"/>
</dbReference>
<evidence type="ECO:0000313" key="1">
    <source>
        <dbReference type="EMBL" id="OHA01564.1"/>
    </source>
</evidence>
<protein>
    <recommendedName>
        <fullName evidence="3">UDP-N-acetylglucosamine kinase</fullName>
    </recommendedName>
</protein>
<dbReference type="Gene3D" id="3.40.50.300">
    <property type="entry name" value="P-loop containing nucleotide triphosphate hydrolases"/>
    <property type="match status" value="1"/>
</dbReference>